<dbReference type="PANTHER" id="PTHR45909:SF1">
    <property type="entry name" value="ADP-RIBOSYLATION FACTOR-RELATED PROTEIN 1"/>
    <property type="match status" value="1"/>
</dbReference>
<name>A0A4Y7LYF0_9CRUS</name>
<evidence type="ECO:0000256" key="8">
    <source>
        <dbReference type="ARBA" id="ARBA00023134"/>
    </source>
</evidence>
<evidence type="ECO:0000256" key="9">
    <source>
        <dbReference type="ARBA" id="ARBA00023136"/>
    </source>
</evidence>
<dbReference type="GO" id="GO:0006886">
    <property type="term" value="P:intracellular protein transport"/>
    <property type="evidence" value="ECO:0007669"/>
    <property type="project" value="TreeGrafter"/>
</dbReference>
<dbReference type="Gene3D" id="3.40.50.300">
    <property type="entry name" value="P-loop containing nucleotide triphosphate hydrolases"/>
    <property type="match status" value="1"/>
</dbReference>
<accession>A0A4Y7LYF0</accession>
<evidence type="ECO:0000313" key="11">
    <source>
        <dbReference type="EMBL" id="SVE74410.1"/>
    </source>
</evidence>
<evidence type="ECO:0000256" key="1">
    <source>
        <dbReference type="ARBA" id="ARBA00004389"/>
    </source>
</evidence>
<dbReference type="GO" id="GO:0005525">
    <property type="term" value="F:GTP binding"/>
    <property type="evidence" value="ECO:0007669"/>
    <property type="project" value="UniProtKB-KW"/>
</dbReference>
<dbReference type="GO" id="GO:0043001">
    <property type="term" value="P:Golgi to plasma membrane protein transport"/>
    <property type="evidence" value="ECO:0007669"/>
    <property type="project" value="TreeGrafter"/>
</dbReference>
<sequence>MVQNSSLSVNPIEPNEIDEKLRLIPQDEEDQAMVNQSAIPHINQTAVDICPDIAGDGHSGIIKVSLNDTRISAENSYYLLTAVFLFVWRRGRVSRRGICLVGLCESGKTLIFSQLIYKKAVESFTSMKENVGVLDIANQGPLKLVDIPGHERVRQRFFDTYKNTARGIIFVIDSFSLNKDIRDVAEYLYNVLTDPVISSNQPQILILCNKQDHALAKGPQVIQSVLEKEMNVLRNTQTNQLEAVAEGGNRKSSYLGQEGKNFEFADVHPLRIEFAGASAHTDDLENLKKWLHSVA</sequence>
<keyword evidence="9" id="KW-0472">Membrane</keyword>
<dbReference type="EMBL" id="LR004791">
    <property type="protein sequence ID" value="SVE74410.1"/>
    <property type="molecule type" value="mRNA"/>
</dbReference>
<dbReference type="SUPFAM" id="SSF52540">
    <property type="entry name" value="P-loop containing nucleoside triphosphate hydrolases"/>
    <property type="match status" value="1"/>
</dbReference>
<dbReference type="AlphaFoldDB" id="A0A4Y7LYF0"/>
<dbReference type="CDD" id="cd04105">
    <property type="entry name" value="SR_beta"/>
    <property type="match status" value="1"/>
</dbReference>
<evidence type="ECO:0000256" key="3">
    <source>
        <dbReference type="ARBA" id="ARBA00020256"/>
    </source>
</evidence>
<dbReference type="GO" id="GO:0005794">
    <property type="term" value="C:Golgi apparatus"/>
    <property type="evidence" value="ECO:0007669"/>
    <property type="project" value="TreeGrafter"/>
</dbReference>
<reference evidence="11" key="1">
    <citation type="submission" date="2018-08" db="EMBL/GenBank/DDBJ databases">
        <authorList>
            <person name="Cornetti L."/>
        </authorList>
    </citation>
    <scope>NUCLEOTIDE SEQUENCE</scope>
    <source>
        <strain evidence="11">ZW-BAR-1</strain>
    </source>
</reference>
<keyword evidence="6" id="KW-0256">Endoplasmic reticulum</keyword>
<keyword evidence="4" id="KW-0812">Transmembrane</keyword>
<organism evidence="11">
    <name type="scientific">Daphnia barbata</name>
    <dbReference type="NCBI Taxonomy" id="414587"/>
    <lineage>
        <taxon>Eukaryota</taxon>
        <taxon>Metazoa</taxon>
        <taxon>Ecdysozoa</taxon>
        <taxon>Arthropoda</taxon>
        <taxon>Crustacea</taxon>
        <taxon>Branchiopoda</taxon>
        <taxon>Diplostraca</taxon>
        <taxon>Cladocera</taxon>
        <taxon>Anomopoda</taxon>
        <taxon>Daphniidae</taxon>
        <taxon>Daphnia</taxon>
    </lineage>
</organism>
<evidence type="ECO:0000256" key="6">
    <source>
        <dbReference type="ARBA" id="ARBA00022824"/>
    </source>
</evidence>
<keyword evidence="10" id="KW-0675">Receptor</keyword>
<keyword evidence="8" id="KW-0342">GTP-binding</keyword>
<keyword evidence="5" id="KW-0547">Nucleotide-binding</keyword>
<evidence type="ECO:0000256" key="7">
    <source>
        <dbReference type="ARBA" id="ARBA00022989"/>
    </source>
</evidence>
<dbReference type="GO" id="GO:0034067">
    <property type="term" value="P:protein localization to Golgi apparatus"/>
    <property type="evidence" value="ECO:0007669"/>
    <property type="project" value="TreeGrafter"/>
</dbReference>
<comment type="subcellular location">
    <subcellularLocation>
        <location evidence="1">Endoplasmic reticulum membrane</location>
        <topology evidence="1">Single-pass membrane protein</topology>
    </subcellularLocation>
</comment>
<proteinExistence type="evidence at transcript level"/>
<dbReference type="GO" id="GO:0005789">
    <property type="term" value="C:endoplasmic reticulum membrane"/>
    <property type="evidence" value="ECO:0007669"/>
    <property type="project" value="UniProtKB-SubCell"/>
</dbReference>
<dbReference type="InterPro" id="IPR024156">
    <property type="entry name" value="Small_GTPase_ARF"/>
</dbReference>
<dbReference type="GO" id="GO:0003924">
    <property type="term" value="F:GTPase activity"/>
    <property type="evidence" value="ECO:0007669"/>
    <property type="project" value="TreeGrafter"/>
</dbReference>
<evidence type="ECO:0000256" key="10">
    <source>
        <dbReference type="ARBA" id="ARBA00023170"/>
    </source>
</evidence>
<keyword evidence="7" id="KW-1133">Transmembrane helix</keyword>
<evidence type="ECO:0000256" key="5">
    <source>
        <dbReference type="ARBA" id="ARBA00022741"/>
    </source>
</evidence>
<dbReference type="Pfam" id="PF09439">
    <property type="entry name" value="SRPRB"/>
    <property type="match status" value="1"/>
</dbReference>
<dbReference type="PANTHER" id="PTHR45909">
    <property type="entry name" value="ADP-RIBOSYLATION FACTOR-RELATED PROTEIN 1"/>
    <property type="match status" value="1"/>
</dbReference>
<gene>
    <name evidence="11" type="primary">EOG090X0C7N</name>
</gene>
<comment type="similarity">
    <text evidence="2">Belongs to the SRP receptor beta subunit family.</text>
</comment>
<dbReference type="InterPro" id="IPR019009">
    <property type="entry name" value="SRP_receptor_beta_su"/>
</dbReference>
<evidence type="ECO:0000256" key="4">
    <source>
        <dbReference type="ARBA" id="ARBA00022692"/>
    </source>
</evidence>
<evidence type="ECO:0000256" key="2">
    <source>
        <dbReference type="ARBA" id="ARBA00005619"/>
    </source>
</evidence>
<dbReference type="InterPro" id="IPR027417">
    <property type="entry name" value="P-loop_NTPase"/>
</dbReference>
<protein>
    <recommendedName>
        <fullName evidence="3">Signal recognition particle receptor subunit beta</fullName>
    </recommendedName>
</protein>